<evidence type="ECO:0000256" key="2">
    <source>
        <dbReference type="ARBA" id="ARBA00013729"/>
    </source>
</evidence>
<sequence length="157" mass="16770">MDKIPMTAAGLVALEAELKHRASGERPRIIAAIAEARSHGDLSENAEYHAAKEQQSLNEGRIAELESTIARAEIIDVSKLKGDTITFGATVTLVDEDTDEEKVYQIVGDAEADVKQGRVSISSPIARALVGKKVGDAVEVVTPGGGKSYEVLKVRFI</sequence>
<dbReference type="PROSITE" id="PS00829">
    <property type="entry name" value="GREAB_1"/>
    <property type="match status" value="1"/>
</dbReference>
<evidence type="ECO:0000256" key="9">
    <source>
        <dbReference type="RuleBase" id="RU000556"/>
    </source>
</evidence>
<dbReference type="InterPro" id="IPR022691">
    <property type="entry name" value="Tscrpt_elong_fac_GreA/B_N"/>
</dbReference>
<evidence type="ECO:0000256" key="3">
    <source>
        <dbReference type="ARBA" id="ARBA00023015"/>
    </source>
</evidence>
<dbReference type="PIRSF" id="PIRSF006092">
    <property type="entry name" value="GreA_GreB"/>
    <property type="match status" value="1"/>
</dbReference>
<dbReference type="FunFam" id="1.10.287.180:FF:000001">
    <property type="entry name" value="Transcription elongation factor GreA"/>
    <property type="match status" value="1"/>
</dbReference>
<dbReference type="InterPro" id="IPR028624">
    <property type="entry name" value="Tscrpt_elong_fac_GreA/B"/>
</dbReference>
<evidence type="ECO:0000256" key="4">
    <source>
        <dbReference type="ARBA" id="ARBA00023125"/>
    </source>
</evidence>
<reference evidence="12" key="1">
    <citation type="journal article" date="2014" name="Int. J. Syst. Evol. Microbiol.">
        <title>Complete genome sequence of Corynebacterium casei LMG S-19264T (=DSM 44701T), isolated from a smear-ripened cheese.</title>
        <authorList>
            <consortium name="US DOE Joint Genome Institute (JGI-PGF)"/>
            <person name="Walter F."/>
            <person name="Albersmeier A."/>
            <person name="Kalinowski J."/>
            <person name="Ruckert C."/>
        </authorList>
    </citation>
    <scope>NUCLEOTIDE SEQUENCE</scope>
    <source>
        <strain evidence="12">VKM B-2555</strain>
    </source>
</reference>
<keyword evidence="12" id="KW-0648">Protein biosynthesis</keyword>
<dbReference type="Pfam" id="PF03449">
    <property type="entry name" value="GreA_GreB_N"/>
    <property type="match status" value="1"/>
</dbReference>
<comment type="caution">
    <text evidence="12">The sequence shown here is derived from an EMBL/GenBank/DDBJ whole genome shotgun (WGS) entry which is preliminary data.</text>
</comment>
<dbReference type="FunFam" id="3.10.50.30:FF:000001">
    <property type="entry name" value="Transcription elongation factor GreA"/>
    <property type="match status" value="1"/>
</dbReference>
<evidence type="ECO:0000313" key="12">
    <source>
        <dbReference type="EMBL" id="GLK76441.1"/>
    </source>
</evidence>
<proteinExistence type="inferred from homology"/>
<dbReference type="NCBIfam" id="NF001263">
    <property type="entry name" value="PRK00226.1-4"/>
    <property type="match status" value="1"/>
</dbReference>
<dbReference type="NCBIfam" id="NF001264">
    <property type="entry name" value="PRK00226.1-5"/>
    <property type="match status" value="1"/>
</dbReference>
<dbReference type="EMBL" id="BSFK01000007">
    <property type="protein sequence ID" value="GLK76441.1"/>
    <property type="molecule type" value="Genomic_DNA"/>
</dbReference>
<evidence type="ECO:0000256" key="7">
    <source>
        <dbReference type="ARBA" id="ARBA00030776"/>
    </source>
</evidence>
<reference evidence="12" key="2">
    <citation type="submission" date="2023-01" db="EMBL/GenBank/DDBJ databases">
        <authorList>
            <person name="Sun Q."/>
            <person name="Evtushenko L."/>
        </authorList>
    </citation>
    <scope>NUCLEOTIDE SEQUENCE</scope>
    <source>
        <strain evidence="12">VKM B-2555</strain>
    </source>
</reference>
<keyword evidence="3 8" id="KW-0805">Transcription regulation</keyword>
<dbReference type="PROSITE" id="PS00830">
    <property type="entry name" value="GREAB_2"/>
    <property type="match status" value="1"/>
</dbReference>
<name>A0A9W6JF44_9HYPH</name>
<dbReference type="NCBIfam" id="NF001261">
    <property type="entry name" value="PRK00226.1-2"/>
    <property type="match status" value="1"/>
</dbReference>
<dbReference type="Proteomes" id="UP001143364">
    <property type="component" value="Unassembled WGS sequence"/>
</dbReference>
<feature type="domain" description="Transcription elongation factor GreA/GreB C-terminal" evidence="10">
    <location>
        <begin position="82"/>
        <end position="155"/>
    </location>
</feature>
<keyword evidence="13" id="KW-1185">Reference proteome</keyword>
<dbReference type="GO" id="GO:0070063">
    <property type="term" value="F:RNA polymerase binding"/>
    <property type="evidence" value="ECO:0007669"/>
    <property type="project" value="InterPro"/>
</dbReference>
<dbReference type="InterPro" id="IPR006359">
    <property type="entry name" value="Tscrpt_elong_fac_GreA"/>
</dbReference>
<evidence type="ECO:0000313" key="13">
    <source>
        <dbReference type="Proteomes" id="UP001143364"/>
    </source>
</evidence>
<dbReference type="PANTHER" id="PTHR30437">
    <property type="entry name" value="TRANSCRIPTION ELONGATION FACTOR GREA"/>
    <property type="match status" value="1"/>
</dbReference>
<protein>
    <recommendedName>
        <fullName evidence="2 8">Transcription elongation factor GreA</fullName>
    </recommendedName>
    <alternativeName>
        <fullName evidence="7 8">Transcript cleavage factor GreA</fullName>
    </alternativeName>
</protein>
<dbReference type="PANTHER" id="PTHR30437:SF4">
    <property type="entry name" value="TRANSCRIPTION ELONGATION FACTOR GREA"/>
    <property type="match status" value="1"/>
</dbReference>
<comment type="function">
    <text evidence="6 8 9">Necessary for efficient RNA polymerase transcription elongation past template-encoded arresting sites. The arresting sites in DNA have the property of trapping a certain fraction of elongating RNA polymerases that pass through, resulting in locked ternary complexes. Cleavage of the nascent transcript by cleavage factors such as GreA or GreB allows the resumption of elongation from the new 3'terminus. GreA releases sequences of 2 to 3 nucleotides.</text>
</comment>
<feature type="domain" description="Transcription elongation factor GreA/GreB N-terminal" evidence="11">
    <location>
        <begin position="4"/>
        <end position="74"/>
    </location>
</feature>
<evidence type="ECO:0000259" key="10">
    <source>
        <dbReference type="Pfam" id="PF01272"/>
    </source>
</evidence>
<keyword evidence="5 8" id="KW-0804">Transcription</keyword>
<dbReference type="InterPro" id="IPR018151">
    <property type="entry name" value="TF_GreA/GreB_CS"/>
</dbReference>
<gene>
    <name evidence="8 12" type="primary">greA</name>
    <name evidence="12" type="ORF">GCM10008171_16950</name>
</gene>
<dbReference type="SUPFAM" id="SSF54534">
    <property type="entry name" value="FKBP-like"/>
    <property type="match status" value="1"/>
</dbReference>
<dbReference type="GO" id="GO:0006354">
    <property type="term" value="P:DNA-templated transcription elongation"/>
    <property type="evidence" value="ECO:0007669"/>
    <property type="project" value="TreeGrafter"/>
</dbReference>
<dbReference type="Gene3D" id="3.10.50.30">
    <property type="entry name" value="Transcription elongation factor, GreA/GreB, C-terminal domain"/>
    <property type="match status" value="1"/>
</dbReference>
<dbReference type="GO" id="GO:0003677">
    <property type="term" value="F:DNA binding"/>
    <property type="evidence" value="ECO:0007669"/>
    <property type="project" value="UniProtKB-UniRule"/>
</dbReference>
<dbReference type="InterPro" id="IPR023459">
    <property type="entry name" value="Tscrpt_elong_fac_GreA/B_fam"/>
</dbReference>
<keyword evidence="12" id="KW-0251">Elongation factor</keyword>
<dbReference type="SUPFAM" id="SSF46557">
    <property type="entry name" value="GreA transcript cleavage protein, N-terminal domain"/>
    <property type="match status" value="1"/>
</dbReference>
<dbReference type="InterPro" id="IPR036805">
    <property type="entry name" value="Tscrpt_elong_fac_GreA/B_N_sf"/>
</dbReference>
<keyword evidence="4 8" id="KW-0238">DNA-binding</keyword>
<evidence type="ECO:0000256" key="6">
    <source>
        <dbReference type="ARBA" id="ARBA00024916"/>
    </source>
</evidence>
<dbReference type="InterPro" id="IPR001437">
    <property type="entry name" value="Tscrpt_elong_fac_GreA/B_C"/>
</dbReference>
<dbReference type="HAMAP" id="MF_00105">
    <property type="entry name" value="GreA_GreB"/>
    <property type="match status" value="1"/>
</dbReference>
<dbReference type="GO" id="GO:0032784">
    <property type="term" value="P:regulation of DNA-templated transcription elongation"/>
    <property type="evidence" value="ECO:0007669"/>
    <property type="project" value="UniProtKB-UniRule"/>
</dbReference>
<dbReference type="RefSeq" id="WP_271204314.1">
    <property type="nucleotide sequence ID" value="NZ_BSFK01000007.1"/>
</dbReference>
<dbReference type="AlphaFoldDB" id="A0A9W6JF44"/>
<evidence type="ECO:0000256" key="5">
    <source>
        <dbReference type="ARBA" id="ARBA00023163"/>
    </source>
</evidence>
<dbReference type="NCBIfam" id="TIGR01462">
    <property type="entry name" value="greA"/>
    <property type="match status" value="1"/>
</dbReference>
<dbReference type="Gene3D" id="1.10.287.180">
    <property type="entry name" value="Transcription elongation factor, GreA/GreB, N-terminal domain"/>
    <property type="match status" value="1"/>
</dbReference>
<comment type="similarity">
    <text evidence="1 8 9">Belongs to the GreA/GreB family.</text>
</comment>
<organism evidence="12 13">
    <name type="scientific">Methylopila jiangsuensis</name>
    <dbReference type="NCBI Taxonomy" id="586230"/>
    <lineage>
        <taxon>Bacteria</taxon>
        <taxon>Pseudomonadati</taxon>
        <taxon>Pseudomonadota</taxon>
        <taxon>Alphaproteobacteria</taxon>
        <taxon>Hyphomicrobiales</taxon>
        <taxon>Methylopilaceae</taxon>
        <taxon>Methylopila</taxon>
    </lineage>
</organism>
<evidence type="ECO:0000256" key="8">
    <source>
        <dbReference type="HAMAP-Rule" id="MF_00105"/>
    </source>
</evidence>
<dbReference type="Pfam" id="PF01272">
    <property type="entry name" value="GreA_GreB"/>
    <property type="match status" value="1"/>
</dbReference>
<evidence type="ECO:0000259" key="11">
    <source>
        <dbReference type="Pfam" id="PF03449"/>
    </source>
</evidence>
<dbReference type="InterPro" id="IPR036953">
    <property type="entry name" value="GreA/GreB_C_sf"/>
</dbReference>
<evidence type="ECO:0000256" key="1">
    <source>
        <dbReference type="ARBA" id="ARBA00008213"/>
    </source>
</evidence>
<dbReference type="GO" id="GO:0003746">
    <property type="term" value="F:translation elongation factor activity"/>
    <property type="evidence" value="ECO:0007669"/>
    <property type="project" value="UniProtKB-KW"/>
</dbReference>
<accession>A0A9W6JF44</accession>